<accession>A0A1R2BUX8</accession>
<protein>
    <recommendedName>
        <fullName evidence="1">NADAR domain-containing protein</fullName>
    </recommendedName>
</protein>
<sequence length="151" mass="18020">MDREIIYFYDKPSDRVKQENIFLNNFAYSPIIINGLEFKTVEHFYQANKFTGDQFEAIRLTETPDEAKKLAHVFEYDENDWNKRKDEIMMQALLAKFDQHPDLKNQLLNTGDLKLVEDSQKDLYWGGVKEGSHNRLGEMLEEIRTRYYKND</sequence>
<proteinExistence type="predicted"/>
<dbReference type="Gene3D" id="1.10.357.40">
    <property type="entry name" value="YbiA-like"/>
    <property type="match status" value="1"/>
</dbReference>
<name>A0A1R2BUX8_9CILI</name>
<organism evidence="2 3">
    <name type="scientific">Stentor coeruleus</name>
    <dbReference type="NCBI Taxonomy" id="5963"/>
    <lineage>
        <taxon>Eukaryota</taxon>
        <taxon>Sar</taxon>
        <taxon>Alveolata</taxon>
        <taxon>Ciliophora</taxon>
        <taxon>Postciliodesmatophora</taxon>
        <taxon>Heterotrichea</taxon>
        <taxon>Heterotrichida</taxon>
        <taxon>Stentoridae</taxon>
        <taxon>Stentor</taxon>
    </lineage>
</organism>
<evidence type="ECO:0000313" key="2">
    <source>
        <dbReference type="EMBL" id="OMJ80629.1"/>
    </source>
</evidence>
<reference evidence="2 3" key="1">
    <citation type="submission" date="2016-11" db="EMBL/GenBank/DDBJ databases">
        <title>The macronuclear genome of Stentor coeruleus: a giant cell with tiny introns.</title>
        <authorList>
            <person name="Slabodnick M."/>
            <person name="Ruby J.G."/>
            <person name="Reiff S.B."/>
            <person name="Swart E.C."/>
            <person name="Gosai S."/>
            <person name="Prabakaran S."/>
            <person name="Witkowska E."/>
            <person name="Larue G.E."/>
            <person name="Fisher S."/>
            <person name="Freeman R.M."/>
            <person name="Gunawardena J."/>
            <person name="Chu W."/>
            <person name="Stover N.A."/>
            <person name="Gregory B.D."/>
            <person name="Nowacki M."/>
            <person name="Derisi J."/>
            <person name="Roy S.W."/>
            <person name="Marshall W.F."/>
            <person name="Sood P."/>
        </authorList>
    </citation>
    <scope>NUCLEOTIDE SEQUENCE [LARGE SCALE GENOMIC DNA]</scope>
    <source>
        <strain evidence="2">WM001</strain>
    </source>
</reference>
<dbReference type="AlphaFoldDB" id="A0A1R2BUX8"/>
<keyword evidence="3" id="KW-1185">Reference proteome</keyword>
<dbReference type="CDD" id="cd15457">
    <property type="entry name" value="NADAR"/>
    <property type="match status" value="1"/>
</dbReference>
<dbReference type="Pfam" id="PF08719">
    <property type="entry name" value="NADAR"/>
    <property type="match status" value="1"/>
</dbReference>
<gene>
    <name evidence="2" type="ORF">SteCoe_19060</name>
</gene>
<dbReference type="InterPro" id="IPR037238">
    <property type="entry name" value="YbiA-like_sf"/>
</dbReference>
<comment type="caution">
    <text evidence="2">The sequence shown here is derived from an EMBL/GenBank/DDBJ whole genome shotgun (WGS) entry which is preliminary data.</text>
</comment>
<dbReference type="Proteomes" id="UP000187209">
    <property type="component" value="Unassembled WGS sequence"/>
</dbReference>
<dbReference type="InterPro" id="IPR012816">
    <property type="entry name" value="NADAR"/>
</dbReference>
<feature type="domain" description="NADAR" evidence="1">
    <location>
        <begin position="18"/>
        <end position="146"/>
    </location>
</feature>
<dbReference type="OrthoDB" id="206452at2759"/>
<dbReference type="SUPFAM" id="SSF143990">
    <property type="entry name" value="YbiA-like"/>
    <property type="match status" value="1"/>
</dbReference>
<dbReference type="EMBL" id="MPUH01000415">
    <property type="protein sequence ID" value="OMJ80629.1"/>
    <property type="molecule type" value="Genomic_DNA"/>
</dbReference>
<evidence type="ECO:0000313" key="3">
    <source>
        <dbReference type="Proteomes" id="UP000187209"/>
    </source>
</evidence>
<dbReference type="NCBIfam" id="TIGR02464">
    <property type="entry name" value="ribofla_fusion"/>
    <property type="match status" value="1"/>
</dbReference>
<evidence type="ECO:0000259" key="1">
    <source>
        <dbReference type="Pfam" id="PF08719"/>
    </source>
</evidence>